<feature type="domain" description="Transglycosylase SLT" evidence="1">
    <location>
        <begin position="82"/>
        <end position="178"/>
    </location>
</feature>
<dbReference type="RefSeq" id="WP_013252894.1">
    <property type="nucleotide sequence ID" value="NC_014364.1"/>
</dbReference>
<name>E1RAD9_SEDSS</name>
<dbReference type="eggNOG" id="COG0741">
    <property type="taxonomic scope" value="Bacteria"/>
</dbReference>
<sequence length="230" mass="25719">MVPITLTCAHIVSRNEMPPEPVADLVDVEAVSGAADEMSYSIDVAADDDIVLALYGNPMFHQQVKDFFTAETGSQRIADIVLQEAEENDIPPTLAFALAWVESRYRTDAVNRNSGSVDRGLFQLNSRSFPNLSEEQFFDPVTNAKEGLHYLRYCLDVGENRVVALAMYNAGRSRVTGKGTPKMTLDYISRILDYQEELNERFAHLHLREKSAVKEAGKVRYVLDRGKGSK</sequence>
<dbReference type="Proteomes" id="UP000002318">
    <property type="component" value="Chromosome"/>
</dbReference>
<dbReference type="EMBL" id="CP002116">
    <property type="protein sequence ID" value="ADK79430.1"/>
    <property type="molecule type" value="Genomic_DNA"/>
</dbReference>
<reference evidence="2 3" key="1">
    <citation type="journal article" date="2010" name="Stand. Genomic Sci.">
        <title>Complete genome sequence of Spirochaeta smaragdinae type strain (SEBR 4228).</title>
        <authorList>
            <person name="Mavromatis K."/>
            <person name="Yasawong M."/>
            <person name="Chertkov O."/>
            <person name="Lapidus A."/>
            <person name="Lucas S."/>
            <person name="Nolan M."/>
            <person name="Del Rio T.G."/>
            <person name="Tice H."/>
            <person name="Cheng J.F."/>
            <person name="Pitluck S."/>
            <person name="Liolios K."/>
            <person name="Ivanova N."/>
            <person name="Tapia R."/>
            <person name="Han C."/>
            <person name="Bruce D."/>
            <person name="Goodwin L."/>
            <person name="Pati A."/>
            <person name="Chen A."/>
            <person name="Palaniappan K."/>
            <person name="Land M."/>
            <person name="Hauser L."/>
            <person name="Chang Y.J."/>
            <person name="Jeffries C.D."/>
            <person name="Detter J.C."/>
            <person name="Rohde M."/>
            <person name="Brambilla E."/>
            <person name="Spring S."/>
            <person name="Goker M."/>
            <person name="Sikorski J."/>
            <person name="Woyke T."/>
            <person name="Bristow J."/>
            <person name="Eisen J.A."/>
            <person name="Markowitz V."/>
            <person name="Hugenholtz P."/>
            <person name="Klenk H.P."/>
            <person name="Kyrpides N.C."/>
        </authorList>
    </citation>
    <scope>NUCLEOTIDE SEQUENCE [LARGE SCALE GENOMIC DNA]</scope>
    <source>
        <strain evidence="3">DSM 11293 / JCM 15392 / SEBR 4228</strain>
    </source>
</reference>
<evidence type="ECO:0000259" key="1">
    <source>
        <dbReference type="Pfam" id="PF01464"/>
    </source>
</evidence>
<dbReference type="InterPro" id="IPR008258">
    <property type="entry name" value="Transglycosylase_SLT_dom_1"/>
</dbReference>
<evidence type="ECO:0000313" key="3">
    <source>
        <dbReference type="Proteomes" id="UP000002318"/>
    </source>
</evidence>
<dbReference type="Gene3D" id="1.10.530.10">
    <property type="match status" value="1"/>
</dbReference>
<dbReference type="InterPro" id="IPR023346">
    <property type="entry name" value="Lysozyme-like_dom_sf"/>
</dbReference>
<dbReference type="SUPFAM" id="SSF53955">
    <property type="entry name" value="Lysozyme-like"/>
    <property type="match status" value="1"/>
</dbReference>
<dbReference type="HOGENOM" id="CLU_1204190_0_0_12"/>
<dbReference type="KEGG" id="ssm:Spirs_0274"/>
<accession>E1RAD9</accession>
<gene>
    <name evidence="2" type="ordered locus">Spirs_0274</name>
</gene>
<organism evidence="2 3">
    <name type="scientific">Sediminispirochaeta smaragdinae (strain DSM 11293 / JCM 15392 / SEBR 4228)</name>
    <name type="common">Spirochaeta smaragdinae</name>
    <dbReference type="NCBI Taxonomy" id="573413"/>
    <lineage>
        <taxon>Bacteria</taxon>
        <taxon>Pseudomonadati</taxon>
        <taxon>Spirochaetota</taxon>
        <taxon>Spirochaetia</taxon>
        <taxon>Spirochaetales</taxon>
        <taxon>Spirochaetaceae</taxon>
        <taxon>Sediminispirochaeta</taxon>
    </lineage>
</organism>
<keyword evidence="3" id="KW-1185">Reference proteome</keyword>
<protein>
    <submittedName>
        <fullName evidence="2">Lytic transglycosylase catalytic</fullName>
    </submittedName>
</protein>
<dbReference type="AlphaFoldDB" id="E1RAD9"/>
<proteinExistence type="predicted"/>
<dbReference type="CAZy" id="GH23">
    <property type="family name" value="Glycoside Hydrolase Family 23"/>
</dbReference>
<dbReference type="STRING" id="573413.Spirs_0274"/>
<evidence type="ECO:0000313" key="2">
    <source>
        <dbReference type="EMBL" id="ADK79430.1"/>
    </source>
</evidence>
<dbReference type="Pfam" id="PF01464">
    <property type="entry name" value="SLT"/>
    <property type="match status" value="1"/>
</dbReference>
<dbReference type="OrthoDB" id="360732at2"/>